<dbReference type="PANTHER" id="PTHR30189:SF1">
    <property type="entry name" value="LPS-ASSEMBLY PROTEIN LPTD"/>
    <property type="match status" value="1"/>
</dbReference>
<gene>
    <name evidence="1" type="ORF">ENG47_04515</name>
</gene>
<evidence type="ECO:0000313" key="1">
    <source>
        <dbReference type="EMBL" id="HDN85002.1"/>
    </source>
</evidence>
<dbReference type="PANTHER" id="PTHR30189">
    <property type="entry name" value="LPS-ASSEMBLY PROTEIN"/>
    <property type="match status" value="1"/>
</dbReference>
<reference evidence="1" key="1">
    <citation type="journal article" date="2020" name="mSystems">
        <title>Genome- and Community-Level Interaction Insights into Carbon Utilization and Element Cycling Functions of Hydrothermarchaeota in Hydrothermal Sediment.</title>
        <authorList>
            <person name="Zhou Z."/>
            <person name="Liu Y."/>
            <person name="Xu W."/>
            <person name="Pan J."/>
            <person name="Luo Z.H."/>
            <person name="Li M."/>
        </authorList>
    </citation>
    <scope>NUCLEOTIDE SEQUENCE [LARGE SCALE GENOMIC DNA]</scope>
    <source>
        <strain evidence="1">HyVt-219</strain>
    </source>
</reference>
<dbReference type="GO" id="GO:1990351">
    <property type="term" value="C:transporter complex"/>
    <property type="evidence" value="ECO:0007669"/>
    <property type="project" value="TreeGrafter"/>
</dbReference>
<comment type="caution">
    <text evidence="1">The sequence shown here is derived from an EMBL/GenBank/DDBJ whole genome shotgun (WGS) entry which is preliminary data.</text>
</comment>
<dbReference type="Proteomes" id="UP000885660">
    <property type="component" value="Unassembled WGS sequence"/>
</dbReference>
<feature type="non-terminal residue" evidence="1">
    <location>
        <position position="312"/>
    </location>
</feature>
<accession>A0A7V0QSF4</accession>
<name>A0A7V0QSF4_UNCAE</name>
<dbReference type="EMBL" id="DRBC01000272">
    <property type="protein sequence ID" value="HDN85002.1"/>
    <property type="molecule type" value="Genomic_DNA"/>
</dbReference>
<organism evidence="1">
    <name type="scientific">Aerophobetes bacterium</name>
    <dbReference type="NCBI Taxonomy" id="2030807"/>
    <lineage>
        <taxon>Bacteria</taxon>
        <taxon>Candidatus Aerophobota</taxon>
    </lineage>
</organism>
<dbReference type="AlphaFoldDB" id="A0A7V0QSF4"/>
<sequence>MKRQERYSWVKNLSCRIFKYFSLKIILVFILLVTPVYAQENIIIKANEISYFYSPPFIVGRGKVKMEYDGITVEADEIQINIDSSEVKGWGNISLQLNSHRIRGKKLSFNLKQKQGSIEQPSGKEGSVIFQAARARIFPDKISLSVGSFTTCNLLPPHYHVVARIIQFYPGDKIVVKNATFYLGSLPIFWTPVFIRYLTRKNRIVFPRIGYSEFTGWYIKTGYSFYSSHTEGSANLNFYQKKGLAGGVDLSYFSKKNNGDLSTYYIKEKDTGRVRGMVKLHHISSVSYRGFLKLNIDYLSDENVVKDYFYNL</sequence>
<dbReference type="GO" id="GO:0009279">
    <property type="term" value="C:cell outer membrane"/>
    <property type="evidence" value="ECO:0007669"/>
    <property type="project" value="TreeGrafter"/>
</dbReference>
<proteinExistence type="predicted"/>
<dbReference type="InterPro" id="IPR050218">
    <property type="entry name" value="LptD"/>
</dbReference>
<protein>
    <submittedName>
        <fullName evidence="1">LPS-assembly protein LptD</fullName>
    </submittedName>
</protein>